<keyword evidence="4" id="KW-1185">Reference proteome</keyword>
<protein>
    <recommendedName>
        <fullName evidence="2">START domain-containing protein</fullName>
    </recommendedName>
</protein>
<organism evidence="3 4">
    <name type="scientific">Marivirga aurantiaca</name>
    <dbReference type="NCBI Taxonomy" id="2802615"/>
    <lineage>
        <taxon>Bacteria</taxon>
        <taxon>Pseudomonadati</taxon>
        <taxon>Bacteroidota</taxon>
        <taxon>Cytophagia</taxon>
        <taxon>Cytophagales</taxon>
        <taxon>Marivirgaceae</taxon>
        <taxon>Marivirga</taxon>
    </lineage>
</organism>
<dbReference type="Pfam" id="PF01852">
    <property type="entry name" value="START"/>
    <property type="match status" value="1"/>
</dbReference>
<feature type="domain" description="START" evidence="2">
    <location>
        <begin position="14"/>
        <end position="199"/>
    </location>
</feature>
<dbReference type="Proteomes" id="UP000611723">
    <property type="component" value="Unassembled WGS sequence"/>
</dbReference>
<comment type="caution">
    <text evidence="3">The sequence shown here is derived from an EMBL/GenBank/DDBJ whole genome shotgun (WGS) entry which is preliminary data.</text>
</comment>
<feature type="signal peptide" evidence="1">
    <location>
        <begin position="1"/>
        <end position="21"/>
    </location>
</feature>
<dbReference type="AlphaFoldDB" id="A0A934WVS1"/>
<name>A0A934WVS1_9BACT</name>
<dbReference type="InterPro" id="IPR051213">
    <property type="entry name" value="START_lipid_transfer"/>
</dbReference>
<accession>A0A934WVS1</accession>
<dbReference type="PIRSF" id="PIRSF039033">
    <property type="entry name" value="START_dom"/>
    <property type="match status" value="1"/>
</dbReference>
<evidence type="ECO:0000313" key="3">
    <source>
        <dbReference type="EMBL" id="MBK6263854.1"/>
    </source>
</evidence>
<dbReference type="GO" id="GO:0008289">
    <property type="term" value="F:lipid binding"/>
    <property type="evidence" value="ECO:0007669"/>
    <property type="project" value="InterPro"/>
</dbReference>
<evidence type="ECO:0000256" key="1">
    <source>
        <dbReference type="SAM" id="SignalP"/>
    </source>
</evidence>
<dbReference type="SUPFAM" id="SSF55961">
    <property type="entry name" value="Bet v1-like"/>
    <property type="match status" value="1"/>
</dbReference>
<dbReference type="InterPro" id="IPR023393">
    <property type="entry name" value="START-like_dom_sf"/>
</dbReference>
<dbReference type="Gene3D" id="3.30.530.20">
    <property type="match status" value="1"/>
</dbReference>
<dbReference type="PROSITE" id="PS50848">
    <property type="entry name" value="START"/>
    <property type="match status" value="1"/>
</dbReference>
<keyword evidence="1" id="KW-0732">Signal</keyword>
<evidence type="ECO:0000313" key="4">
    <source>
        <dbReference type="Proteomes" id="UP000611723"/>
    </source>
</evidence>
<feature type="chain" id="PRO_5036932327" description="START domain-containing protein" evidence="1">
    <location>
        <begin position="22"/>
        <end position="199"/>
    </location>
</feature>
<gene>
    <name evidence="3" type="ORF">JKA74_02300</name>
</gene>
<dbReference type="PANTHER" id="PTHR19308:SF14">
    <property type="entry name" value="START DOMAIN-CONTAINING PROTEIN"/>
    <property type="match status" value="1"/>
</dbReference>
<reference evidence="3" key="1">
    <citation type="submission" date="2021-01" db="EMBL/GenBank/DDBJ databases">
        <title>Marivirga aurantiaca sp. nov., isolated from intertidal surface sediments.</title>
        <authorList>
            <person name="Zhang M."/>
        </authorList>
    </citation>
    <scope>NUCLEOTIDE SEQUENCE</scope>
    <source>
        <strain evidence="3">S37H4</strain>
    </source>
</reference>
<dbReference type="EMBL" id="JAEQBW010000001">
    <property type="protein sequence ID" value="MBK6263854.1"/>
    <property type="molecule type" value="Genomic_DNA"/>
</dbReference>
<dbReference type="InterPro" id="IPR002913">
    <property type="entry name" value="START_lipid-bd_dom"/>
</dbReference>
<proteinExistence type="predicted"/>
<dbReference type="PANTHER" id="PTHR19308">
    <property type="entry name" value="PHOSPHATIDYLCHOLINE TRANSFER PROTEIN"/>
    <property type="match status" value="1"/>
</dbReference>
<dbReference type="GO" id="GO:0005737">
    <property type="term" value="C:cytoplasm"/>
    <property type="evidence" value="ECO:0007669"/>
    <property type="project" value="UniProtKB-ARBA"/>
</dbReference>
<dbReference type="InterPro" id="IPR028347">
    <property type="entry name" value="START_dom_prot"/>
</dbReference>
<dbReference type="RefSeq" id="WP_201429540.1">
    <property type="nucleotide sequence ID" value="NZ_JAEQBW010000001.1"/>
</dbReference>
<sequence length="199" mass="23047">MSKRTLLLIIVFVLSSLMTSAQTSWEIDKWEEDIIVYTRMEKDSDFKSFKAVMTVDVPTDEIIEVLKNANDYVEWYGYTKTSEVLKQEEDIQYNYVETLFPWPYSNRDMVYKMSIDASGSKEVTILLEGIPDYIPEKKGIVRMKKAAGFILLKSMGKHTEITYQFHSEPGDNIPVWLANSSIAELPFKTFLGLRKTLKE</sequence>
<evidence type="ECO:0000259" key="2">
    <source>
        <dbReference type="PROSITE" id="PS50848"/>
    </source>
</evidence>